<comment type="subcellular location">
    <subcellularLocation>
        <location evidence="1">Cytoplasm</location>
    </subcellularLocation>
</comment>
<dbReference type="EMBL" id="JADBJN010000001">
    <property type="protein sequence ID" value="KAG5684919.1"/>
    <property type="molecule type" value="Genomic_DNA"/>
</dbReference>
<dbReference type="InterPro" id="IPR004046">
    <property type="entry name" value="GST_C"/>
</dbReference>
<dbReference type="SFLD" id="SFLDG01153">
    <property type="entry name" value="Main.4:_Theta-like"/>
    <property type="match status" value="1"/>
</dbReference>
<evidence type="ECO:0000259" key="9">
    <source>
        <dbReference type="PROSITE" id="PS50405"/>
    </source>
</evidence>
<dbReference type="PANTHER" id="PTHR43917:SF8">
    <property type="entry name" value="GH16740P-RELATED"/>
    <property type="match status" value="1"/>
</dbReference>
<dbReference type="InterPro" id="IPR010987">
    <property type="entry name" value="Glutathione-S-Trfase_C-like"/>
</dbReference>
<proteinExistence type="inferred from homology"/>
<evidence type="ECO:0000259" key="8">
    <source>
        <dbReference type="PROSITE" id="PS50404"/>
    </source>
</evidence>
<dbReference type="SUPFAM" id="SSF52833">
    <property type="entry name" value="Thioredoxin-like"/>
    <property type="match status" value="1"/>
</dbReference>
<evidence type="ECO:0000256" key="7">
    <source>
        <dbReference type="ARBA" id="ARBA00047960"/>
    </source>
</evidence>
<evidence type="ECO:0000256" key="6">
    <source>
        <dbReference type="ARBA" id="ARBA00022679"/>
    </source>
</evidence>
<dbReference type="InterPro" id="IPR040077">
    <property type="entry name" value="GST_C_Theta"/>
</dbReference>
<keyword evidence="11" id="KW-1185">Reference proteome</keyword>
<sequence length="226" mass="26586">MLKFYFDLMSQPSRALYIFLKVTKIPVEFVKIDLKKAEHLTDEFKAVNRFQKVPCIVDGDFQLSESVAIFRYLIETRNGVAENWYPKELKTRALVDEFLEYQHNAVRLPCAMYFQTKFLIPIFSGKPVNEERVRSFKKQMENSLDALENIWLQSTEKEFLATKEISFADVLAACELEQPKMAGYNTFEGRPKLTKWYERVKEVTNPYYDEAHVIVNKVIQKNKSKL</sequence>
<dbReference type="AlphaFoldDB" id="A0A9J6CSR5"/>
<dbReference type="PROSITE" id="PS50404">
    <property type="entry name" value="GST_NTER"/>
    <property type="match status" value="1"/>
</dbReference>
<keyword evidence="5" id="KW-0963">Cytoplasm</keyword>
<evidence type="ECO:0000313" key="11">
    <source>
        <dbReference type="Proteomes" id="UP001107558"/>
    </source>
</evidence>
<dbReference type="FunFam" id="3.40.30.10:FF:000176">
    <property type="entry name" value="Glutathione S-transferase theta-1"/>
    <property type="match status" value="1"/>
</dbReference>
<feature type="domain" description="GST N-terminal" evidence="8">
    <location>
        <begin position="1"/>
        <end position="81"/>
    </location>
</feature>
<dbReference type="GO" id="GO:0005737">
    <property type="term" value="C:cytoplasm"/>
    <property type="evidence" value="ECO:0007669"/>
    <property type="project" value="UniProtKB-SubCell"/>
</dbReference>
<dbReference type="OrthoDB" id="422574at2759"/>
<feature type="domain" description="GST C-terminal" evidence="9">
    <location>
        <begin position="88"/>
        <end position="226"/>
    </location>
</feature>
<comment type="similarity">
    <text evidence="2">Belongs to the GST superfamily. Theta family.</text>
</comment>
<dbReference type="GO" id="GO:0004364">
    <property type="term" value="F:glutathione transferase activity"/>
    <property type="evidence" value="ECO:0007669"/>
    <property type="project" value="UniProtKB-EC"/>
</dbReference>
<dbReference type="InterPro" id="IPR004045">
    <property type="entry name" value="Glutathione_S-Trfase_N"/>
</dbReference>
<keyword evidence="6" id="KW-0808">Transferase</keyword>
<gene>
    <name evidence="10" type="ORF">PVAND_014127</name>
</gene>
<organism evidence="10 11">
    <name type="scientific">Polypedilum vanderplanki</name>
    <name type="common">Sleeping chironomid midge</name>
    <dbReference type="NCBI Taxonomy" id="319348"/>
    <lineage>
        <taxon>Eukaryota</taxon>
        <taxon>Metazoa</taxon>
        <taxon>Ecdysozoa</taxon>
        <taxon>Arthropoda</taxon>
        <taxon>Hexapoda</taxon>
        <taxon>Insecta</taxon>
        <taxon>Pterygota</taxon>
        <taxon>Neoptera</taxon>
        <taxon>Endopterygota</taxon>
        <taxon>Diptera</taxon>
        <taxon>Nematocera</taxon>
        <taxon>Chironomoidea</taxon>
        <taxon>Chironomidae</taxon>
        <taxon>Chironominae</taxon>
        <taxon>Polypedilum</taxon>
        <taxon>Polypedilum</taxon>
    </lineage>
</organism>
<dbReference type="Gene3D" id="3.40.30.10">
    <property type="entry name" value="Glutaredoxin"/>
    <property type="match status" value="1"/>
</dbReference>
<reference evidence="10" key="1">
    <citation type="submission" date="2021-03" db="EMBL/GenBank/DDBJ databases">
        <title>Chromosome level genome of the anhydrobiotic midge Polypedilum vanderplanki.</title>
        <authorList>
            <person name="Yoshida Y."/>
            <person name="Kikawada T."/>
            <person name="Gusev O."/>
        </authorList>
    </citation>
    <scope>NUCLEOTIDE SEQUENCE</scope>
    <source>
        <strain evidence="10">NIAS01</strain>
        <tissue evidence="10">Whole body or cell culture</tissue>
    </source>
</reference>
<dbReference type="InterPro" id="IPR036282">
    <property type="entry name" value="Glutathione-S-Trfase_C_sf"/>
</dbReference>
<comment type="catalytic activity">
    <reaction evidence="7">
        <text>RX + glutathione = an S-substituted glutathione + a halide anion + H(+)</text>
        <dbReference type="Rhea" id="RHEA:16437"/>
        <dbReference type="ChEBI" id="CHEBI:15378"/>
        <dbReference type="ChEBI" id="CHEBI:16042"/>
        <dbReference type="ChEBI" id="CHEBI:17792"/>
        <dbReference type="ChEBI" id="CHEBI:57925"/>
        <dbReference type="ChEBI" id="CHEBI:90779"/>
        <dbReference type="EC" id="2.5.1.18"/>
    </reaction>
</comment>
<accession>A0A9J6CSR5</accession>
<dbReference type="GO" id="GO:0006749">
    <property type="term" value="P:glutathione metabolic process"/>
    <property type="evidence" value="ECO:0007669"/>
    <property type="project" value="TreeGrafter"/>
</dbReference>
<dbReference type="SUPFAM" id="SSF47616">
    <property type="entry name" value="GST C-terminal domain-like"/>
    <property type="match status" value="1"/>
</dbReference>
<dbReference type="EC" id="2.5.1.18" evidence="4"/>
<dbReference type="CDD" id="cd03050">
    <property type="entry name" value="GST_N_Theta"/>
    <property type="match status" value="1"/>
</dbReference>
<dbReference type="Pfam" id="PF02798">
    <property type="entry name" value="GST_N"/>
    <property type="match status" value="1"/>
</dbReference>
<dbReference type="InterPro" id="IPR040075">
    <property type="entry name" value="GST_N_Theta"/>
</dbReference>
<evidence type="ECO:0000256" key="5">
    <source>
        <dbReference type="ARBA" id="ARBA00022490"/>
    </source>
</evidence>
<evidence type="ECO:0000256" key="4">
    <source>
        <dbReference type="ARBA" id="ARBA00012452"/>
    </source>
</evidence>
<dbReference type="PANTHER" id="PTHR43917">
    <property type="match status" value="1"/>
</dbReference>
<dbReference type="Proteomes" id="UP001107558">
    <property type="component" value="Chromosome 1"/>
</dbReference>
<dbReference type="InterPro" id="IPR036249">
    <property type="entry name" value="Thioredoxin-like_sf"/>
</dbReference>
<dbReference type="SFLD" id="SFLDS00019">
    <property type="entry name" value="Glutathione_Transferase_(cytos"/>
    <property type="match status" value="1"/>
</dbReference>
<comment type="caution">
    <text evidence="10">The sequence shown here is derived from an EMBL/GenBank/DDBJ whole genome shotgun (WGS) entry which is preliminary data.</text>
</comment>
<dbReference type="Pfam" id="PF00043">
    <property type="entry name" value="GST_C"/>
    <property type="match status" value="1"/>
</dbReference>
<name>A0A9J6CSR5_POLVA</name>
<evidence type="ECO:0000256" key="2">
    <source>
        <dbReference type="ARBA" id="ARBA00009899"/>
    </source>
</evidence>
<evidence type="ECO:0000256" key="1">
    <source>
        <dbReference type="ARBA" id="ARBA00004496"/>
    </source>
</evidence>
<comment type="subunit">
    <text evidence="3">Homodimer.</text>
</comment>
<evidence type="ECO:0000313" key="10">
    <source>
        <dbReference type="EMBL" id="KAG5684919.1"/>
    </source>
</evidence>
<dbReference type="FunFam" id="1.20.1050.10:FF:000008">
    <property type="entry name" value="Glutathione S-transferase theta-1"/>
    <property type="match status" value="1"/>
</dbReference>
<dbReference type="InterPro" id="IPR051369">
    <property type="entry name" value="GST_Theta"/>
</dbReference>
<dbReference type="SFLD" id="SFLDG00358">
    <property type="entry name" value="Main_(cytGST)"/>
    <property type="match status" value="1"/>
</dbReference>
<dbReference type="Gene3D" id="1.20.1050.10">
    <property type="match status" value="1"/>
</dbReference>
<dbReference type="CDD" id="cd03183">
    <property type="entry name" value="GST_C_Theta"/>
    <property type="match status" value="1"/>
</dbReference>
<evidence type="ECO:0000256" key="3">
    <source>
        <dbReference type="ARBA" id="ARBA00011738"/>
    </source>
</evidence>
<dbReference type="PROSITE" id="PS50405">
    <property type="entry name" value="GST_CTER"/>
    <property type="match status" value="1"/>
</dbReference>
<dbReference type="InterPro" id="IPR040079">
    <property type="entry name" value="Glutathione_S-Trfase"/>
</dbReference>
<protein>
    <recommendedName>
        <fullName evidence="4">glutathione transferase</fullName>
        <ecNumber evidence="4">2.5.1.18</ecNumber>
    </recommendedName>
</protein>